<sequence>MLPNCNGQGSGLYFGANSIDETGNTQDMVFSNKCATSPVTRSKVISSAAKQTFVVPRQGNTEGKVTHKEGVSFKQEGLELKNAESESRNVKNKADFDSLVNNEIGDQDSLVLGVIQQKGWKQMLFREHNGTDIILGSSGRQKVDSNPKASIELQLKLPSLPDPCISLGKHEAITDKSFLSLATKHVMSTISPPLDNGTTIKSEPIEKDQKETAMVQLGLLKSLDLKPVKFESCGGQEISRKTISSNWTLACSKSVKPEPPTEPARKSISSKC</sequence>
<evidence type="ECO:0000256" key="1">
    <source>
        <dbReference type="SAM" id="MobiDB-lite"/>
    </source>
</evidence>
<gene>
    <name evidence="2" type="ORF">A4U43_C04F17890</name>
</gene>
<proteinExistence type="predicted"/>
<evidence type="ECO:0000313" key="3">
    <source>
        <dbReference type="Proteomes" id="UP000243459"/>
    </source>
</evidence>
<reference evidence="3" key="1">
    <citation type="journal article" date="2017" name="Nat. Commun.">
        <title>The asparagus genome sheds light on the origin and evolution of a young Y chromosome.</title>
        <authorList>
            <person name="Harkess A."/>
            <person name="Zhou J."/>
            <person name="Xu C."/>
            <person name="Bowers J.E."/>
            <person name="Van der Hulst R."/>
            <person name="Ayyampalayam S."/>
            <person name="Mercati F."/>
            <person name="Riccardi P."/>
            <person name="McKain M.R."/>
            <person name="Kakrana A."/>
            <person name="Tang H."/>
            <person name="Ray J."/>
            <person name="Groenendijk J."/>
            <person name="Arikit S."/>
            <person name="Mathioni S.M."/>
            <person name="Nakano M."/>
            <person name="Shan H."/>
            <person name="Telgmann-Rauber A."/>
            <person name="Kanno A."/>
            <person name="Yue Z."/>
            <person name="Chen H."/>
            <person name="Li W."/>
            <person name="Chen Y."/>
            <person name="Xu X."/>
            <person name="Zhang Y."/>
            <person name="Luo S."/>
            <person name="Chen H."/>
            <person name="Gao J."/>
            <person name="Mao Z."/>
            <person name="Pires J.C."/>
            <person name="Luo M."/>
            <person name="Kudrna D."/>
            <person name="Wing R.A."/>
            <person name="Meyers B.C."/>
            <person name="Yi K."/>
            <person name="Kong H."/>
            <person name="Lavrijsen P."/>
            <person name="Sunseri F."/>
            <person name="Falavigna A."/>
            <person name="Ye Y."/>
            <person name="Leebens-Mack J.H."/>
            <person name="Chen G."/>
        </authorList>
    </citation>
    <scope>NUCLEOTIDE SEQUENCE [LARGE SCALE GENOMIC DNA]</scope>
    <source>
        <strain evidence="3">cv. DH0086</strain>
    </source>
</reference>
<accession>A0A5P1F6E8</accession>
<feature type="region of interest" description="Disordered" evidence="1">
    <location>
        <begin position="252"/>
        <end position="272"/>
    </location>
</feature>
<protein>
    <submittedName>
        <fullName evidence="2">Uncharacterized protein</fullName>
    </submittedName>
</protein>
<dbReference type="Gramene" id="ONK72299">
    <property type="protein sequence ID" value="ONK72299"/>
    <property type="gene ID" value="A4U43_C04F17890"/>
</dbReference>
<dbReference type="Proteomes" id="UP000243459">
    <property type="component" value="Chromosome 4"/>
</dbReference>
<keyword evidence="3" id="KW-1185">Reference proteome</keyword>
<name>A0A5P1F6E8_ASPOF</name>
<evidence type="ECO:0000313" key="2">
    <source>
        <dbReference type="EMBL" id="ONK72299.1"/>
    </source>
</evidence>
<dbReference type="AlphaFoldDB" id="A0A5P1F6E8"/>
<dbReference type="EMBL" id="CM007384">
    <property type="protein sequence ID" value="ONK72299.1"/>
    <property type="molecule type" value="Genomic_DNA"/>
</dbReference>
<organism evidence="2 3">
    <name type="scientific">Asparagus officinalis</name>
    <name type="common">Garden asparagus</name>
    <dbReference type="NCBI Taxonomy" id="4686"/>
    <lineage>
        <taxon>Eukaryota</taxon>
        <taxon>Viridiplantae</taxon>
        <taxon>Streptophyta</taxon>
        <taxon>Embryophyta</taxon>
        <taxon>Tracheophyta</taxon>
        <taxon>Spermatophyta</taxon>
        <taxon>Magnoliopsida</taxon>
        <taxon>Liliopsida</taxon>
        <taxon>Asparagales</taxon>
        <taxon>Asparagaceae</taxon>
        <taxon>Asparagoideae</taxon>
        <taxon>Asparagus</taxon>
    </lineage>
</organism>